<name>A0A0F9ASH4_9ZZZZ</name>
<dbReference type="Pfam" id="PF13578">
    <property type="entry name" value="Methyltransf_24"/>
    <property type="match status" value="1"/>
</dbReference>
<dbReference type="SUPFAM" id="SSF53335">
    <property type="entry name" value="S-adenosyl-L-methionine-dependent methyltransferases"/>
    <property type="match status" value="1"/>
</dbReference>
<dbReference type="InterPro" id="IPR029063">
    <property type="entry name" value="SAM-dependent_MTases_sf"/>
</dbReference>
<organism evidence="1">
    <name type="scientific">marine sediment metagenome</name>
    <dbReference type="NCBI Taxonomy" id="412755"/>
    <lineage>
        <taxon>unclassified sequences</taxon>
        <taxon>metagenomes</taxon>
        <taxon>ecological metagenomes</taxon>
    </lineage>
</organism>
<gene>
    <name evidence="1" type="ORF">LCGC14_2536140</name>
</gene>
<reference evidence="1" key="1">
    <citation type="journal article" date="2015" name="Nature">
        <title>Complex archaea that bridge the gap between prokaryotes and eukaryotes.</title>
        <authorList>
            <person name="Spang A."/>
            <person name="Saw J.H."/>
            <person name="Jorgensen S.L."/>
            <person name="Zaremba-Niedzwiedzka K."/>
            <person name="Martijn J."/>
            <person name="Lind A.E."/>
            <person name="van Eijk R."/>
            <person name="Schleper C."/>
            <person name="Guy L."/>
            <person name="Ettema T.J."/>
        </authorList>
    </citation>
    <scope>NUCLEOTIDE SEQUENCE</scope>
</reference>
<proteinExistence type="predicted"/>
<evidence type="ECO:0000313" key="1">
    <source>
        <dbReference type="EMBL" id="KKL12400.1"/>
    </source>
</evidence>
<dbReference type="Gene3D" id="3.40.50.150">
    <property type="entry name" value="Vaccinia Virus protein VP39"/>
    <property type="match status" value="1"/>
</dbReference>
<dbReference type="EMBL" id="LAZR01041273">
    <property type="protein sequence ID" value="KKL12400.1"/>
    <property type="molecule type" value="Genomic_DNA"/>
</dbReference>
<evidence type="ECO:0008006" key="2">
    <source>
        <dbReference type="Google" id="ProtNLM"/>
    </source>
</evidence>
<protein>
    <recommendedName>
        <fullName evidence="2">O-methyltransferase domain-containing protein</fullName>
    </recommendedName>
</protein>
<dbReference type="AlphaFoldDB" id="A0A0F9ASH4"/>
<comment type="caution">
    <text evidence="1">The sequence shown here is derived from an EMBL/GenBank/DDBJ whole genome shotgun (WGS) entry which is preliminary data.</text>
</comment>
<sequence>MRLLGKELMDVRDSFSCTIKEGEVLYKLAMKSKEAIVEIGSWKGYSTIWLAKGSEVGNRLFVYTIDIFDGDINKLVTGEGETYEVFLENIKKKGVNNIVVPMAMKSEDAEKDWIVPIGLLFIDGDHEDIEKDYARWYPHLEVGGIIALHDTVYGYDMLPYKVAIRELYKSGNFTDIKRVGCITYARKVQGLSNMNRIKNKSALCLRYIYQLFIPYYTKALILADKCIKRIK</sequence>
<accession>A0A0F9ASH4</accession>